<organism evidence="1 2">
    <name type="scientific">Tenacibaculum phage Gundel_1</name>
    <dbReference type="NCBI Taxonomy" id="2745672"/>
    <lineage>
        <taxon>Viruses</taxon>
        <taxon>Duplodnaviria</taxon>
        <taxon>Heunggongvirae</taxon>
        <taxon>Uroviricota</taxon>
        <taxon>Caudoviricetes</taxon>
        <taxon>Pachyviridae</taxon>
        <taxon>Gundelvirus</taxon>
        <taxon>Gundelvirus Gundel</taxon>
    </lineage>
</organism>
<evidence type="ECO:0000313" key="2">
    <source>
        <dbReference type="Proteomes" id="UP000693868"/>
    </source>
</evidence>
<accession>A0A8E5EBL8</accession>
<name>A0A8E5EBL8_9CAUD</name>
<sequence>MGIKYKKIEKSKKYKYVYKVMDQHGNYFWAGKGKMKDTEREAALYVDKQLLEKGKEPVNILIRK</sequence>
<evidence type="ECO:0000313" key="1">
    <source>
        <dbReference type="EMBL" id="QQV91496.1"/>
    </source>
</evidence>
<keyword evidence="2" id="KW-1185">Reference proteome</keyword>
<proteinExistence type="predicted"/>
<reference evidence="1" key="1">
    <citation type="submission" date="2020-07" db="EMBL/GenBank/DDBJ databases">
        <title>Highly diverse flavobacterial phages as mortality factor during North Sea spring blooms.</title>
        <authorList>
            <person name="Bartlau N."/>
            <person name="Wichels A."/>
            <person name="Krohne G."/>
            <person name="Adriaenssens E.M."/>
            <person name="Heins A."/>
            <person name="Fuchs B.M."/>
            <person name="Amann R."/>
            <person name="Moraru C."/>
        </authorList>
    </citation>
    <scope>NUCLEOTIDE SEQUENCE</scope>
</reference>
<dbReference type="Proteomes" id="UP000693868">
    <property type="component" value="Segment"/>
</dbReference>
<dbReference type="EMBL" id="MT732474">
    <property type="protein sequence ID" value="QQV91496.1"/>
    <property type="molecule type" value="Genomic_DNA"/>
</dbReference>
<protein>
    <submittedName>
        <fullName evidence="1">Uncharacterized protein</fullName>
    </submittedName>
</protein>
<gene>
    <name evidence="1" type="ORF">Gundel1_61</name>
</gene>